<accession>A0A4C1ZNW0</accession>
<reference evidence="1 2" key="1">
    <citation type="journal article" date="2019" name="Commun. Biol.">
        <title>The bagworm genome reveals a unique fibroin gene that provides high tensile strength.</title>
        <authorList>
            <person name="Kono N."/>
            <person name="Nakamura H."/>
            <person name="Ohtoshi R."/>
            <person name="Tomita M."/>
            <person name="Numata K."/>
            <person name="Arakawa K."/>
        </authorList>
    </citation>
    <scope>NUCLEOTIDE SEQUENCE [LARGE SCALE GENOMIC DNA]</scope>
</reference>
<dbReference type="Proteomes" id="UP000299102">
    <property type="component" value="Unassembled WGS sequence"/>
</dbReference>
<protein>
    <submittedName>
        <fullName evidence="1">Uncharacterized protein</fullName>
    </submittedName>
</protein>
<proteinExistence type="predicted"/>
<comment type="caution">
    <text evidence="1">The sequence shown here is derived from an EMBL/GenBank/DDBJ whole genome shotgun (WGS) entry which is preliminary data.</text>
</comment>
<gene>
    <name evidence="1" type="ORF">EVAR_36617_1</name>
</gene>
<dbReference type="OrthoDB" id="6625421at2759"/>
<keyword evidence="2" id="KW-1185">Reference proteome</keyword>
<organism evidence="1 2">
    <name type="scientific">Eumeta variegata</name>
    <name type="common">Bagworm moth</name>
    <name type="synonym">Eumeta japonica</name>
    <dbReference type="NCBI Taxonomy" id="151549"/>
    <lineage>
        <taxon>Eukaryota</taxon>
        <taxon>Metazoa</taxon>
        <taxon>Ecdysozoa</taxon>
        <taxon>Arthropoda</taxon>
        <taxon>Hexapoda</taxon>
        <taxon>Insecta</taxon>
        <taxon>Pterygota</taxon>
        <taxon>Neoptera</taxon>
        <taxon>Endopterygota</taxon>
        <taxon>Lepidoptera</taxon>
        <taxon>Glossata</taxon>
        <taxon>Ditrysia</taxon>
        <taxon>Tineoidea</taxon>
        <taxon>Psychidae</taxon>
        <taxon>Oiketicinae</taxon>
        <taxon>Eumeta</taxon>
    </lineage>
</organism>
<sequence>MKVGYGRRKMRVGSMKWRCDRCVVRVECLGKIDVQMRCGFKEGVVTRAERGILRWFGHLERMNEGRPTEQIYRARVCEGKVGKGRPTKSYADHIGGVSKKGQT</sequence>
<evidence type="ECO:0000313" key="1">
    <source>
        <dbReference type="EMBL" id="GBP89022.1"/>
    </source>
</evidence>
<dbReference type="AlphaFoldDB" id="A0A4C1ZNW0"/>
<name>A0A4C1ZNW0_EUMVA</name>
<dbReference type="EMBL" id="BGZK01001971">
    <property type="protein sequence ID" value="GBP89022.1"/>
    <property type="molecule type" value="Genomic_DNA"/>
</dbReference>
<evidence type="ECO:0000313" key="2">
    <source>
        <dbReference type="Proteomes" id="UP000299102"/>
    </source>
</evidence>